<dbReference type="InterPro" id="IPR014469">
    <property type="entry name" value="DUF2271"/>
</dbReference>
<dbReference type="EMBL" id="MAQB02000001">
    <property type="protein sequence ID" value="OFJ49857.1"/>
    <property type="molecule type" value="Genomic_DNA"/>
</dbReference>
<proteinExistence type="predicted"/>
<sequence>MKLRYSLALGLPLIGTSAMAADLALKIEIPQLNAAEYHRPYVAAWLETADQKVVGNLAVLYDMKKKDKAGEKWLKDMRQWWRKSGRDLSMPIDGVSGATRAPGEYTFNFPGAKALLDKLPAGDYQVVVEAAREAGGREVVRVPFQWPPKSAQSVPVKGKEELGNIVVQLKP</sequence>
<keyword evidence="1" id="KW-0732">Signal</keyword>
<comment type="caution">
    <text evidence="2">The sequence shown here is derived from an EMBL/GenBank/DDBJ whole genome shotgun (WGS) entry which is preliminary data.</text>
</comment>
<evidence type="ECO:0000256" key="1">
    <source>
        <dbReference type="SAM" id="SignalP"/>
    </source>
</evidence>
<dbReference type="Proteomes" id="UP000092634">
    <property type="component" value="Unassembled WGS sequence"/>
</dbReference>
<dbReference type="PIRSF" id="PIRSF014995">
    <property type="entry name" value="UCP014995"/>
    <property type="match status" value="1"/>
</dbReference>
<evidence type="ECO:0008006" key="4">
    <source>
        <dbReference type="Google" id="ProtNLM"/>
    </source>
</evidence>
<evidence type="ECO:0000313" key="3">
    <source>
        <dbReference type="Proteomes" id="UP000092634"/>
    </source>
</evidence>
<evidence type="ECO:0000313" key="2">
    <source>
        <dbReference type="EMBL" id="OFJ49857.1"/>
    </source>
</evidence>
<gene>
    <name evidence="2" type="ORF">BA896_014355</name>
</gene>
<reference evidence="2 3" key="1">
    <citation type="submission" date="2016-10" db="EMBL/GenBank/DDBJ databases">
        <title>Updated version of Genome Assembly of Janthinobacterium lividum ERGS5:01.</title>
        <authorList>
            <person name="Kumar R."/>
            <person name="Acharya V."/>
            <person name="Singh D."/>
        </authorList>
    </citation>
    <scope>NUCLEOTIDE SEQUENCE [LARGE SCALE GENOMIC DNA]</scope>
    <source>
        <strain evidence="2 3">ERGS5:01</strain>
    </source>
</reference>
<name>A0A1E8PUU7_9BURK</name>
<dbReference type="Pfam" id="PF10029">
    <property type="entry name" value="DUF2271"/>
    <property type="match status" value="1"/>
</dbReference>
<protein>
    <recommendedName>
        <fullName evidence="4">DUF2271 domain-containing protein</fullName>
    </recommendedName>
</protein>
<dbReference type="AlphaFoldDB" id="A0A1E8PUU7"/>
<organism evidence="2 3">
    <name type="scientific">Janthinobacterium lividum</name>
    <dbReference type="NCBI Taxonomy" id="29581"/>
    <lineage>
        <taxon>Bacteria</taxon>
        <taxon>Pseudomonadati</taxon>
        <taxon>Pseudomonadota</taxon>
        <taxon>Betaproteobacteria</taxon>
        <taxon>Burkholderiales</taxon>
        <taxon>Oxalobacteraceae</taxon>
        <taxon>Janthinobacterium</taxon>
    </lineage>
</organism>
<accession>A0A1E8PUU7</accession>
<feature type="signal peptide" evidence="1">
    <location>
        <begin position="1"/>
        <end position="20"/>
    </location>
</feature>
<feature type="chain" id="PRO_5009214761" description="DUF2271 domain-containing protein" evidence="1">
    <location>
        <begin position="21"/>
        <end position="171"/>
    </location>
</feature>